<feature type="domain" description="DUF4143" evidence="2">
    <location>
        <begin position="197"/>
        <end position="345"/>
    </location>
</feature>
<proteinExistence type="predicted"/>
<keyword evidence="3" id="KW-0547">Nucleotide-binding</keyword>
<dbReference type="InterPro" id="IPR027417">
    <property type="entry name" value="P-loop_NTPase"/>
</dbReference>
<reference evidence="3 4" key="1">
    <citation type="submission" date="2019-08" db="EMBL/GenBank/DDBJ databases">
        <title>Selenomonas sp. mPRGC5 and Selenomonas sp. mPRGC8 isolated from ruminal fluid of dairy goat (Capra hircus).</title>
        <authorList>
            <person name="Poothong S."/>
            <person name="Nuengjamnong C."/>
            <person name="Tanasupawat S."/>
        </authorList>
    </citation>
    <scope>NUCLEOTIDE SEQUENCE [LARGE SCALE GENOMIC DNA]</scope>
    <source>
        <strain evidence="4">mPRGC5</strain>
    </source>
</reference>
<dbReference type="GO" id="GO:0005524">
    <property type="term" value="F:ATP binding"/>
    <property type="evidence" value="ECO:0007669"/>
    <property type="project" value="UniProtKB-KW"/>
</dbReference>
<dbReference type="PANTHER" id="PTHR33295">
    <property type="entry name" value="ATPASE"/>
    <property type="match status" value="1"/>
</dbReference>
<sequence length="401" mass="46381">MIQRKDYLQELCRWRDRQVIKVIKGIRRCGKSTLFSLFIDKLREEGVSSEQIIWINLEDLAYEELLDYRKLYVYVKEKLQPGRKTYIFLDEVQNCQDFERAVDSLFIQPDTDVYITGSNAFMLSGELATLLSGRYVTITMQPLSFAEYYSATAQKNSGEAFQEYMRFGAFPYVTQLNRNEESVRTYLEGIYNTILVKDVAMREKINDLTMLESVVRTLASNIGSPVSIKKIADTLVSSGRKISANTVERFVRALTDSFIFYKVDRYDVKGRQYLKTLGKYYIADTGLRRILTAESTADLGHLLENIVYLELKRRNMRVNIGKVAEYEVDFVAENGEEVTYYQVSASVLDEKTKERELRVLQKIKDNHPKILLTLDVVGANANYDGIRQYNLIDWLLAARTP</sequence>
<protein>
    <submittedName>
        <fullName evidence="3">ATP-binding protein</fullName>
    </submittedName>
</protein>
<evidence type="ECO:0000313" key="4">
    <source>
        <dbReference type="Proteomes" id="UP000323646"/>
    </source>
</evidence>
<evidence type="ECO:0000259" key="1">
    <source>
        <dbReference type="Pfam" id="PF13173"/>
    </source>
</evidence>
<dbReference type="Pfam" id="PF13173">
    <property type="entry name" value="AAA_14"/>
    <property type="match status" value="1"/>
</dbReference>
<evidence type="ECO:0000259" key="2">
    <source>
        <dbReference type="Pfam" id="PF13635"/>
    </source>
</evidence>
<accession>A0A5D6W3Y1</accession>
<dbReference type="Gene3D" id="3.40.50.300">
    <property type="entry name" value="P-loop containing nucleotide triphosphate hydrolases"/>
    <property type="match status" value="1"/>
</dbReference>
<keyword evidence="3" id="KW-0067">ATP-binding</keyword>
<name>A0A5D6W3Y1_9FIRM</name>
<dbReference type="Pfam" id="PF13635">
    <property type="entry name" value="DUF4143"/>
    <property type="match status" value="1"/>
</dbReference>
<comment type="caution">
    <text evidence="3">The sequence shown here is derived from an EMBL/GenBank/DDBJ whole genome shotgun (WGS) entry which is preliminary data.</text>
</comment>
<organism evidence="3 4">
    <name type="scientific">Selenomonas ruminis</name>
    <dbReference type="NCBI Taxonomy" id="2593411"/>
    <lineage>
        <taxon>Bacteria</taxon>
        <taxon>Bacillati</taxon>
        <taxon>Bacillota</taxon>
        <taxon>Negativicutes</taxon>
        <taxon>Selenomonadales</taxon>
        <taxon>Selenomonadaceae</taxon>
        <taxon>Selenomonas</taxon>
    </lineage>
</organism>
<feature type="domain" description="AAA" evidence="1">
    <location>
        <begin position="20"/>
        <end position="148"/>
    </location>
</feature>
<dbReference type="EMBL" id="VTOY01000005">
    <property type="protein sequence ID" value="TYZ22596.1"/>
    <property type="molecule type" value="Genomic_DNA"/>
</dbReference>
<dbReference type="SUPFAM" id="SSF52540">
    <property type="entry name" value="P-loop containing nucleoside triphosphate hydrolases"/>
    <property type="match status" value="1"/>
</dbReference>
<dbReference type="InterPro" id="IPR041682">
    <property type="entry name" value="AAA_14"/>
</dbReference>
<gene>
    <name evidence="3" type="ORF">FZ040_08080</name>
</gene>
<keyword evidence="4" id="KW-1185">Reference proteome</keyword>
<dbReference type="RefSeq" id="WP_149171515.1">
    <property type="nucleotide sequence ID" value="NZ_VTOY01000005.1"/>
</dbReference>
<evidence type="ECO:0000313" key="3">
    <source>
        <dbReference type="EMBL" id="TYZ22596.1"/>
    </source>
</evidence>
<dbReference type="Proteomes" id="UP000323646">
    <property type="component" value="Unassembled WGS sequence"/>
</dbReference>
<dbReference type="InterPro" id="IPR025420">
    <property type="entry name" value="DUF4143"/>
</dbReference>
<dbReference type="PANTHER" id="PTHR33295:SF20">
    <property type="entry name" value="ATPASE"/>
    <property type="match status" value="1"/>
</dbReference>
<dbReference type="AlphaFoldDB" id="A0A5D6W3Y1"/>
<dbReference type="OrthoDB" id="9801684at2"/>